<organism evidence="3">
    <name type="scientific">Volvox carteri f. nagariensis</name>
    <dbReference type="NCBI Taxonomy" id="3068"/>
    <lineage>
        <taxon>Eukaryota</taxon>
        <taxon>Viridiplantae</taxon>
        <taxon>Chlorophyta</taxon>
        <taxon>core chlorophytes</taxon>
        <taxon>Chlorophyceae</taxon>
        <taxon>CS clade</taxon>
        <taxon>Chlamydomonadales</taxon>
        <taxon>Volvocaceae</taxon>
        <taxon>Volvox</taxon>
    </lineage>
</organism>
<name>D8U8A0_VOLCA</name>
<proteinExistence type="predicted"/>
<evidence type="ECO:0000313" key="2">
    <source>
        <dbReference type="EMBL" id="EFJ44052.1"/>
    </source>
</evidence>
<keyword evidence="3" id="KW-1185">Reference proteome</keyword>
<feature type="region of interest" description="Disordered" evidence="1">
    <location>
        <begin position="79"/>
        <end position="105"/>
    </location>
</feature>
<dbReference type="KEGG" id="vcn:VOLCADRAFT_95746"/>
<accession>D8U8A0</accession>
<dbReference type="EMBL" id="GL378367">
    <property type="protein sequence ID" value="EFJ44052.1"/>
    <property type="molecule type" value="Genomic_DNA"/>
</dbReference>
<dbReference type="GeneID" id="9621580"/>
<dbReference type="AlphaFoldDB" id="D8U8A0"/>
<dbReference type="RefSeq" id="XP_002954853.1">
    <property type="nucleotide sequence ID" value="XM_002954807.1"/>
</dbReference>
<dbReference type="Proteomes" id="UP000001058">
    <property type="component" value="Unassembled WGS sequence"/>
</dbReference>
<protein>
    <submittedName>
        <fullName evidence="2">Uncharacterized protein</fullName>
    </submittedName>
</protein>
<evidence type="ECO:0000256" key="1">
    <source>
        <dbReference type="SAM" id="MobiDB-lite"/>
    </source>
</evidence>
<dbReference type="InParanoid" id="D8U8A0"/>
<evidence type="ECO:0000313" key="3">
    <source>
        <dbReference type="Proteomes" id="UP000001058"/>
    </source>
</evidence>
<gene>
    <name evidence="2" type="ORF">VOLCADRAFT_95746</name>
</gene>
<reference evidence="2 3" key="1">
    <citation type="journal article" date="2010" name="Science">
        <title>Genomic analysis of organismal complexity in the multicellular green alga Volvox carteri.</title>
        <authorList>
            <person name="Prochnik S.E."/>
            <person name="Umen J."/>
            <person name="Nedelcu A.M."/>
            <person name="Hallmann A."/>
            <person name="Miller S.M."/>
            <person name="Nishii I."/>
            <person name="Ferris P."/>
            <person name="Kuo A."/>
            <person name="Mitros T."/>
            <person name="Fritz-Laylin L.K."/>
            <person name="Hellsten U."/>
            <person name="Chapman J."/>
            <person name="Simakov O."/>
            <person name="Rensing S.A."/>
            <person name="Terry A."/>
            <person name="Pangilinan J."/>
            <person name="Kapitonov V."/>
            <person name="Jurka J."/>
            <person name="Salamov A."/>
            <person name="Shapiro H."/>
            <person name="Schmutz J."/>
            <person name="Grimwood J."/>
            <person name="Lindquist E."/>
            <person name="Lucas S."/>
            <person name="Grigoriev I.V."/>
            <person name="Schmitt R."/>
            <person name="Kirk D."/>
            <person name="Rokhsar D.S."/>
        </authorList>
    </citation>
    <scope>NUCLEOTIDE SEQUENCE [LARGE SCALE GENOMIC DNA]</scope>
    <source>
        <strain evidence="3">f. Nagariensis / Eve</strain>
    </source>
</reference>
<sequence length="129" mass="14281">MAGFFLCAHGMHQLMRLSVPSMWIHTYGISISTYWHELAPSKHVLQQHPCGNSKVIPAMCSHLLVPYSAYDTTPHPITRIADPGTQQQHPGMQPPGFTGGRAHTRSWLPGEVEGQRIDGCIDREAGQRA</sequence>